<dbReference type="GO" id="GO:0002181">
    <property type="term" value="P:cytoplasmic translation"/>
    <property type="evidence" value="ECO:0007669"/>
    <property type="project" value="TreeGrafter"/>
</dbReference>
<evidence type="ECO:0000256" key="4">
    <source>
        <dbReference type="ARBA" id="ARBA00022691"/>
    </source>
</evidence>
<dbReference type="InterPro" id="IPR050082">
    <property type="entry name" value="RNA_methyltr_RlmE"/>
</dbReference>
<evidence type="ECO:0000259" key="5">
    <source>
        <dbReference type="Pfam" id="PF01728"/>
    </source>
</evidence>
<dbReference type="Proteomes" id="UP000541444">
    <property type="component" value="Unassembled WGS sequence"/>
</dbReference>
<dbReference type="SUPFAM" id="SSF53335">
    <property type="entry name" value="S-adenosyl-L-methionine-dependent methyltransferases"/>
    <property type="match status" value="1"/>
</dbReference>
<dbReference type="InterPro" id="IPR036982">
    <property type="entry name" value="Deoxyhypusine_synthase_sf"/>
</dbReference>
<keyword evidence="7" id="KW-1185">Reference proteome</keyword>
<proteinExistence type="inferred from homology"/>
<dbReference type="GO" id="GO:0005737">
    <property type="term" value="C:cytoplasm"/>
    <property type="evidence" value="ECO:0007669"/>
    <property type="project" value="TreeGrafter"/>
</dbReference>
<dbReference type="SUPFAM" id="SSF52467">
    <property type="entry name" value="DHS-like NAD/FAD-binding domain"/>
    <property type="match status" value="1"/>
</dbReference>
<dbReference type="Gene3D" id="3.40.910.10">
    <property type="entry name" value="Deoxyhypusine synthase"/>
    <property type="match status" value="1"/>
</dbReference>
<reference evidence="6 7" key="1">
    <citation type="journal article" date="2020" name="IScience">
        <title>Genome Sequencing of the Endangered Kingdonia uniflora (Circaeasteraceae, Ranunculales) Reveals Potential Mechanisms of Evolutionary Specialization.</title>
        <authorList>
            <person name="Sun Y."/>
            <person name="Deng T."/>
            <person name="Zhang A."/>
            <person name="Moore M.J."/>
            <person name="Landis J.B."/>
            <person name="Lin N."/>
            <person name="Zhang H."/>
            <person name="Zhang X."/>
            <person name="Huang J."/>
            <person name="Zhang X."/>
            <person name="Sun H."/>
            <person name="Wang H."/>
        </authorList>
    </citation>
    <scope>NUCLEOTIDE SEQUENCE [LARGE SCALE GENOMIC DNA]</scope>
    <source>
        <strain evidence="6">TB1705</strain>
        <tissue evidence="6">Leaf</tissue>
    </source>
</reference>
<dbReference type="InterPro" id="IPR029035">
    <property type="entry name" value="DHS-like_NAD/FAD-binding_dom"/>
</dbReference>
<evidence type="ECO:0000313" key="7">
    <source>
        <dbReference type="Proteomes" id="UP000541444"/>
    </source>
</evidence>
<dbReference type="Pfam" id="PF01728">
    <property type="entry name" value="FtsJ"/>
    <property type="match status" value="1"/>
</dbReference>
<feature type="domain" description="Ribosomal RNA methyltransferase FtsJ" evidence="5">
    <location>
        <begin position="209"/>
        <end position="244"/>
    </location>
</feature>
<sequence length="612" mass="69192">VKILDICNNFGCVIIKLEHRQVTEERPKEYAEMIANDVPGNPTPHTAVWDLKVVVKTLSFEMISRSSSESEDDRRIRKVDETSAVWPAAIVTTMFPEVTPSNNEIELGKASMDLQASAVINEDFTEISHLPMSRRSFSLWRDYQAGFECTDFIKDRKVSQTRKCTSLEEREVWNVKRDNGLQYLVNKMGRASRDKRDIYYIRAKEEGWSARSAFKLLQIDEGFSIFEGVKRVADLCAAPGSWSQPMAPIKGVIQVQGDITNARTAEVVIKHFDGCEVDLVACNGAPDIIGLHDMNEFVQSQLILAGFNPKDLHHLLEKVGTPSGADDLDCSSSWLEGPNMVYIPFLACEDLSGFDSGRSYPLPTVAEGCSYQSLDPVQPPISFPHNRAREMKKASNGTGSSLLILDYYFFSQFVYKELIETKKPLKRFKDYELKNKECDDAWLSLWELQNELMRKSMHVGSLAYAKEGQMKEKSRWLSSLRDLPNKFKMLKMEHTRLSAEALEYKKCIKDVTKMTSTIQSANIRVMNGEAVYARPKKMGMIILGGGQPKHHIYNANMFCNDVDYAIFINTVQEFDGSDSGACPNEAVPWGKIRGSAETVEGFIPMEMLMVYK</sequence>
<keyword evidence="3" id="KW-0808">Transferase</keyword>
<evidence type="ECO:0000256" key="2">
    <source>
        <dbReference type="ARBA" id="ARBA00022603"/>
    </source>
</evidence>
<dbReference type="PANTHER" id="PTHR10920:SF12">
    <property type="entry name" value="TRNA (CYTIDINE(32)_GUANOSINE(34)-2'-O)-METHYLTRANSFERASE-RELATED"/>
    <property type="match status" value="1"/>
</dbReference>
<dbReference type="GO" id="GO:0008175">
    <property type="term" value="F:tRNA methyltransferase activity"/>
    <property type="evidence" value="ECO:0007669"/>
    <property type="project" value="TreeGrafter"/>
</dbReference>
<organism evidence="6 7">
    <name type="scientific">Kingdonia uniflora</name>
    <dbReference type="NCBI Taxonomy" id="39325"/>
    <lineage>
        <taxon>Eukaryota</taxon>
        <taxon>Viridiplantae</taxon>
        <taxon>Streptophyta</taxon>
        <taxon>Embryophyta</taxon>
        <taxon>Tracheophyta</taxon>
        <taxon>Spermatophyta</taxon>
        <taxon>Magnoliopsida</taxon>
        <taxon>Ranunculales</taxon>
        <taxon>Circaeasteraceae</taxon>
        <taxon>Kingdonia</taxon>
    </lineage>
</organism>
<comment type="similarity">
    <text evidence="1">Belongs to the deoxyhypusine synthase family.</text>
</comment>
<dbReference type="EMBL" id="JACGCM010002535">
    <property type="protein sequence ID" value="KAF6139021.1"/>
    <property type="molecule type" value="Genomic_DNA"/>
</dbReference>
<dbReference type="Gene3D" id="3.40.50.150">
    <property type="entry name" value="Vaccinia Virus protein VP39"/>
    <property type="match status" value="2"/>
</dbReference>
<dbReference type="OrthoDB" id="289250at2759"/>
<comment type="caution">
    <text evidence="6">The sequence shown here is derived from an EMBL/GenBank/DDBJ whole genome shotgun (WGS) entry which is preliminary data.</text>
</comment>
<dbReference type="InterPro" id="IPR002877">
    <property type="entry name" value="RNA_MeTrfase_FtsJ_dom"/>
</dbReference>
<protein>
    <recommendedName>
        <fullName evidence="5">Ribosomal RNA methyltransferase FtsJ domain-containing protein</fullName>
    </recommendedName>
</protein>
<dbReference type="GO" id="GO:0030488">
    <property type="term" value="P:tRNA methylation"/>
    <property type="evidence" value="ECO:0007669"/>
    <property type="project" value="TreeGrafter"/>
</dbReference>
<accession>A0A7J7L8Q3</accession>
<dbReference type="InterPro" id="IPR002773">
    <property type="entry name" value="Deoxyhypusine_synthase"/>
</dbReference>
<dbReference type="InterPro" id="IPR029063">
    <property type="entry name" value="SAM-dependent_MTases_sf"/>
</dbReference>
<dbReference type="AlphaFoldDB" id="A0A7J7L8Q3"/>
<gene>
    <name evidence="6" type="ORF">GIB67_010747</name>
</gene>
<keyword evidence="4" id="KW-0949">S-adenosyl-L-methionine</keyword>
<evidence type="ECO:0000313" key="6">
    <source>
        <dbReference type="EMBL" id="KAF6139021.1"/>
    </source>
</evidence>
<dbReference type="PANTHER" id="PTHR10920">
    <property type="entry name" value="RIBOSOMAL RNA METHYLTRANSFERASE"/>
    <property type="match status" value="1"/>
</dbReference>
<dbReference type="Pfam" id="PF01916">
    <property type="entry name" value="DS"/>
    <property type="match status" value="1"/>
</dbReference>
<name>A0A7J7L8Q3_9MAGN</name>
<feature type="non-terminal residue" evidence="6">
    <location>
        <position position="1"/>
    </location>
</feature>
<keyword evidence="2" id="KW-0489">Methyltransferase</keyword>
<evidence type="ECO:0000256" key="3">
    <source>
        <dbReference type="ARBA" id="ARBA00022679"/>
    </source>
</evidence>
<evidence type="ECO:0000256" key="1">
    <source>
        <dbReference type="ARBA" id="ARBA00009892"/>
    </source>
</evidence>